<name>A0A498CR49_9GAMM</name>
<keyword evidence="1" id="KW-0812">Transmembrane</keyword>
<evidence type="ECO:0000313" key="2">
    <source>
        <dbReference type="EMBL" id="RLK56092.1"/>
    </source>
</evidence>
<comment type="caution">
    <text evidence="2">The sequence shown here is derived from an EMBL/GenBank/DDBJ whole genome shotgun (WGS) entry which is preliminary data.</text>
</comment>
<organism evidence="2 3">
    <name type="scientific">Stenotrophomonas rhizophila</name>
    <dbReference type="NCBI Taxonomy" id="216778"/>
    <lineage>
        <taxon>Bacteria</taxon>
        <taxon>Pseudomonadati</taxon>
        <taxon>Pseudomonadota</taxon>
        <taxon>Gammaproteobacteria</taxon>
        <taxon>Lysobacterales</taxon>
        <taxon>Lysobacteraceae</taxon>
        <taxon>Stenotrophomonas</taxon>
    </lineage>
</organism>
<dbReference type="Proteomes" id="UP000274786">
    <property type="component" value="Unassembled WGS sequence"/>
</dbReference>
<proteinExistence type="predicted"/>
<reference evidence="2 3" key="1">
    <citation type="submission" date="2018-10" db="EMBL/GenBank/DDBJ databases">
        <title>Comparative analysis of microorganisms from saline springs in Andes Mountain Range, Colombia.</title>
        <authorList>
            <person name="Rubin E."/>
        </authorList>
    </citation>
    <scope>NUCLEOTIDE SEQUENCE [LARGE SCALE GENOMIC DNA]</scope>
    <source>
        <strain evidence="2 3">USBA GBX 843</strain>
    </source>
</reference>
<keyword evidence="1" id="KW-0472">Membrane</keyword>
<feature type="transmembrane region" description="Helical" evidence="1">
    <location>
        <begin position="6"/>
        <end position="26"/>
    </location>
</feature>
<evidence type="ECO:0000313" key="3">
    <source>
        <dbReference type="Proteomes" id="UP000274786"/>
    </source>
</evidence>
<dbReference type="RefSeq" id="WP_183073643.1">
    <property type="nucleotide sequence ID" value="NZ_RCDC01000004.1"/>
</dbReference>
<sequence>MHGHPLVWIVSLFVLPLVAALVLSLFARHRGISANAVLAWFVIVCWCGALGVILSQVW</sequence>
<gene>
    <name evidence="2" type="ORF">BCL79_0466</name>
</gene>
<evidence type="ECO:0008006" key="4">
    <source>
        <dbReference type="Google" id="ProtNLM"/>
    </source>
</evidence>
<protein>
    <recommendedName>
        <fullName evidence="4">Transmembrane protein</fullName>
    </recommendedName>
</protein>
<dbReference type="AlphaFoldDB" id="A0A498CR49"/>
<evidence type="ECO:0000256" key="1">
    <source>
        <dbReference type="SAM" id="Phobius"/>
    </source>
</evidence>
<dbReference type="EMBL" id="RCDC01000004">
    <property type="protein sequence ID" value="RLK56092.1"/>
    <property type="molecule type" value="Genomic_DNA"/>
</dbReference>
<accession>A0A498CR49</accession>
<keyword evidence="1" id="KW-1133">Transmembrane helix</keyword>
<feature type="transmembrane region" description="Helical" evidence="1">
    <location>
        <begin position="38"/>
        <end position="57"/>
    </location>
</feature>